<dbReference type="Proteomes" id="UP000678393">
    <property type="component" value="Unassembled WGS sequence"/>
</dbReference>
<comment type="subcellular location">
    <subcellularLocation>
        <location evidence="1">Cytoplasm</location>
    </subcellularLocation>
</comment>
<dbReference type="InterPro" id="IPR036465">
    <property type="entry name" value="vWFA_dom_sf"/>
</dbReference>
<evidence type="ECO:0000256" key="2">
    <source>
        <dbReference type="ARBA" id="ARBA00007814"/>
    </source>
</evidence>
<evidence type="ECO:0000259" key="7">
    <source>
        <dbReference type="PROSITE" id="PS50988"/>
    </source>
</evidence>
<dbReference type="InterPro" id="IPR040322">
    <property type="entry name" value="TROVE2"/>
</dbReference>
<dbReference type="GO" id="GO:1990904">
    <property type="term" value="C:ribonucleoprotein complex"/>
    <property type="evidence" value="ECO:0007669"/>
    <property type="project" value="UniProtKB-KW"/>
</dbReference>
<evidence type="ECO:0000313" key="9">
    <source>
        <dbReference type="Proteomes" id="UP000678393"/>
    </source>
</evidence>
<dbReference type="OrthoDB" id="6098064at2759"/>
<dbReference type="AlphaFoldDB" id="A0A8S4A454"/>
<evidence type="ECO:0000256" key="3">
    <source>
        <dbReference type="ARBA" id="ARBA00022490"/>
    </source>
</evidence>
<dbReference type="PANTHER" id="PTHR14202:SF0">
    <property type="entry name" value="RNA-BINDING PROTEIN RO60"/>
    <property type="match status" value="1"/>
</dbReference>
<name>A0A8S4A454_9EUPU</name>
<sequence length="548" mass="62089">MSLDPTNDLDYVTRFVCIGSEEGCHSILPKQDYRDKVPSLHSLLSRDAAFAAIRRLRTIFENRSFVTKDPLLFALAMIVRKMPEGHDEDPVRHGAYDLVQEACESPLDLFTFVSFDKAVSGPGKAGWGRGMKRLVRHWYESKAPLDLAFEATKCKSSHGWSHRDLIRQSHIHPNKRSKGASVVLNYLAKGKEAVCNYKEEDEDEEEEVHQVVAFLRDVEKLIASKAENKELIRDVIERRKLVDRQIPSHLFQMKETFEGLLGHMELANIFRSIPKMASLGMLDHAAPEASKVIEYVGDFDKIKQQKVPPVVIFVALRRYETNKAKKWVKNHNLVKALHAAFNASLKCLPRIGKRTLLAVHIDSKIAKRRVSGANFLTPLMPCALMAKFFTQSETRVQVVYFHQKVIDLKIENNKSRKMPMAGIIEQIVKPTKELANANFDLSEPLKWATQNRKSFDNILIMSDKKTVTSTEAFYNALHAYRMELSLPAAKLAFIGMSDHTVIGNKLDLNMLEVSGFNERVPQLIYNFFCGNMDFSGNDITSTEAAAAP</sequence>
<comment type="caution">
    <text evidence="8">The sequence shown here is derived from an EMBL/GenBank/DDBJ whole genome shotgun (WGS) entry which is preliminary data.</text>
</comment>
<organism evidence="8 9">
    <name type="scientific">Candidula unifasciata</name>
    <dbReference type="NCBI Taxonomy" id="100452"/>
    <lineage>
        <taxon>Eukaryota</taxon>
        <taxon>Metazoa</taxon>
        <taxon>Spiralia</taxon>
        <taxon>Lophotrochozoa</taxon>
        <taxon>Mollusca</taxon>
        <taxon>Gastropoda</taxon>
        <taxon>Heterobranchia</taxon>
        <taxon>Euthyneura</taxon>
        <taxon>Panpulmonata</taxon>
        <taxon>Eupulmonata</taxon>
        <taxon>Stylommatophora</taxon>
        <taxon>Helicina</taxon>
        <taxon>Helicoidea</taxon>
        <taxon>Geomitridae</taxon>
        <taxon>Candidula</taxon>
    </lineage>
</organism>
<dbReference type="Pfam" id="PF25045">
    <property type="entry name" value="vWA_Ro60"/>
    <property type="match status" value="1"/>
</dbReference>
<dbReference type="GO" id="GO:0046872">
    <property type="term" value="F:metal ion binding"/>
    <property type="evidence" value="ECO:0007669"/>
    <property type="project" value="UniProtKB-KW"/>
</dbReference>
<dbReference type="InterPro" id="IPR037214">
    <property type="entry name" value="TROVE_dom_sf"/>
</dbReference>
<keyword evidence="5" id="KW-0694">RNA-binding</keyword>
<keyword evidence="6" id="KW-0687">Ribonucleoprotein</keyword>
<dbReference type="Gene3D" id="3.40.50.410">
    <property type="entry name" value="von Willebrand factor, type A domain"/>
    <property type="match status" value="1"/>
</dbReference>
<dbReference type="InterPro" id="IPR056800">
    <property type="entry name" value="vWA_Ro60"/>
</dbReference>
<protein>
    <recommendedName>
        <fullName evidence="7">TROVE domain-containing protein</fullName>
    </recommendedName>
</protein>
<keyword evidence="9" id="KW-1185">Reference proteome</keyword>
<accession>A0A8S4A454</accession>
<dbReference type="SUPFAM" id="SSF140864">
    <property type="entry name" value="TROVE domain-like"/>
    <property type="match status" value="1"/>
</dbReference>
<evidence type="ECO:0000256" key="6">
    <source>
        <dbReference type="ARBA" id="ARBA00023274"/>
    </source>
</evidence>
<dbReference type="InterPro" id="IPR008858">
    <property type="entry name" value="TROVE_dom"/>
</dbReference>
<evidence type="ECO:0000256" key="4">
    <source>
        <dbReference type="ARBA" id="ARBA00022723"/>
    </source>
</evidence>
<dbReference type="GO" id="GO:0005737">
    <property type="term" value="C:cytoplasm"/>
    <property type="evidence" value="ECO:0007669"/>
    <property type="project" value="UniProtKB-SubCell"/>
</dbReference>
<feature type="domain" description="TROVE" evidence="7">
    <location>
        <begin position="1"/>
        <end position="353"/>
    </location>
</feature>
<reference evidence="8" key="1">
    <citation type="submission" date="2021-04" db="EMBL/GenBank/DDBJ databases">
        <authorList>
            <consortium name="Molecular Ecology Group"/>
        </authorList>
    </citation>
    <scope>NUCLEOTIDE SEQUENCE</scope>
</reference>
<dbReference type="Pfam" id="PF05731">
    <property type="entry name" value="TROVE"/>
    <property type="match status" value="1"/>
</dbReference>
<dbReference type="PANTHER" id="PTHR14202">
    <property type="entry name" value="60 KDA RIBONUCLEOPROTEIN SSA/RO"/>
    <property type="match status" value="1"/>
</dbReference>
<gene>
    <name evidence="8" type="ORF">CUNI_LOCUS20778</name>
</gene>
<dbReference type="GO" id="GO:0003723">
    <property type="term" value="F:RNA binding"/>
    <property type="evidence" value="ECO:0007669"/>
    <property type="project" value="UniProtKB-KW"/>
</dbReference>
<dbReference type="EMBL" id="CAJHNH020008035">
    <property type="protein sequence ID" value="CAG5135220.1"/>
    <property type="molecule type" value="Genomic_DNA"/>
</dbReference>
<dbReference type="PROSITE" id="PS50988">
    <property type="entry name" value="TROVE"/>
    <property type="match status" value="1"/>
</dbReference>
<proteinExistence type="inferred from homology"/>
<evidence type="ECO:0000256" key="1">
    <source>
        <dbReference type="ARBA" id="ARBA00004496"/>
    </source>
</evidence>
<evidence type="ECO:0000256" key="5">
    <source>
        <dbReference type="ARBA" id="ARBA00022884"/>
    </source>
</evidence>
<keyword evidence="4" id="KW-0479">Metal-binding</keyword>
<comment type="similarity">
    <text evidence="2">Belongs to the Ro 60 kDa family.</text>
</comment>
<evidence type="ECO:0000313" key="8">
    <source>
        <dbReference type="EMBL" id="CAG5135220.1"/>
    </source>
</evidence>
<dbReference type="SUPFAM" id="SSF53300">
    <property type="entry name" value="vWA-like"/>
    <property type="match status" value="1"/>
</dbReference>
<keyword evidence="3" id="KW-0963">Cytoplasm</keyword>